<dbReference type="GO" id="GO:0016042">
    <property type="term" value="P:lipid catabolic process"/>
    <property type="evidence" value="ECO:0007669"/>
    <property type="project" value="InterPro"/>
</dbReference>
<dbReference type="GO" id="GO:0016787">
    <property type="term" value="F:hydrolase activity"/>
    <property type="evidence" value="ECO:0007669"/>
    <property type="project" value="InterPro"/>
</dbReference>
<dbReference type="InterPro" id="IPR029058">
    <property type="entry name" value="AB_hydrolase_fold"/>
</dbReference>
<evidence type="ECO:0000313" key="2">
    <source>
        <dbReference type="Proteomes" id="UP000054226"/>
    </source>
</evidence>
<name>M2Y8S5_9PSEU</name>
<dbReference type="RefSeq" id="WP_007035073.1">
    <property type="nucleotide sequence ID" value="NZ_AOHO01000079.1"/>
</dbReference>
<dbReference type="Proteomes" id="UP000054226">
    <property type="component" value="Unassembled WGS sequence"/>
</dbReference>
<evidence type="ECO:0000313" key="1">
    <source>
        <dbReference type="EMBL" id="EME51337.1"/>
    </source>
</evidence>
<dbReference type="EMBL" id="AOHO01000079">
    <property type="protein sequence ID" value="EME51337.1"/>
    <property type="molecule type" value="Genomic_DNA"/>
</dbReference>
<accession>M2Y8S5</accession>
<dbReference type="PATRIC" id="fig|1284240.4.peg.7442"/>
<gene>
    <name evidence="1" type="ORF">H074_36487</name>
</gene>
<organism evidence="1 2">
    <name type="scientific">Amycolatopsis decaplanina DSM 44594</name>
    <dbReference type="NCBI Taxonomy" id="1284240"/>
    <lineage>
        <taxon>Bacteria</taxon>
        <taxon>Bacillati</taxon>
        <taxon>Actinomycetota</taxon>
        <taxon>Actinomycetes</taxon>
        <taxon>Pseudonocardiales</taxon>
        <taxon>Pseudonocardiaceae</taxon>
        <taxon>Amycolatopsis</taxon>
    </lineage>
</organism>
<comment type="caution">
    <text evidence="1">The sequence shown here is derived from an EMBL/GenBank/DDBJ whole genome shotgun (WGS) entry which is preliminary data.</text>
</comment>
<sequence>MEQSAKELSAFVDEVLGATGVSKVDILGHSEGTLTPSYYVKFLGGASKVDKYALATALGLAPGFRVVSGKSR</sequence>
<dbReference type="InterPro" id="IPR002918">
    <property type="entry name" value="Lipase_EstA/Esterase_EstB"/>
</dbReference>
<dbReference type="Pfam" id="PF01674">
    <property type="entry name" value="Lipase_2"/>
    <property type="match status" value="1"/>
</dbReference>
<proteinExistence type="predicted"/>
<keyword evidence="2" id="KW-1185">Reference proteome</keyword>
<dbReference type="AlphaFoldDB" id="M2Y8S5"/>
<protein>
    <submittedName>
        <fullName evidence="1">Lipase</fullName>
    </submittedName>
</protein>
<dbReference type="SUPFAM" id="SSF53474">
    <property type="entry name" value="alpha/beta-Hydrolases"/>
    <property type="match status" value="1"/>
</dbReference>
<dbReference type="Gene3D" id="3.40.50.1820">
    <property type="entry name" value="alpha/beta hydrolase"/>
    <property type="match status" value="1"/>
</dbReference>
<reference evidence="1 2" key="1">
    <citation type="journal article" date="2013" name="Genome Announc.">
        <title>Draft Genome Sequence of Amycolatopsis decaplanina Strain DSM 44594T.</title>
        <authorList>
            <person name="Kaur N."/>
            <person name="Kumar S."/>
            <person name="Bala M."/>
            <person name="Raghava G.P."/>
            <person name="Mayilraj S."/>
        </authorList>
    </citation>
    <scope>NUCLEOTIDE SEQUENCE [LARGE SCALE GENOMIC DNA]</scope>
    <source>
        <strain evidence="1 2">DSM 44594</strain>
    </source>
</reference>